<protein>
    <submittedName>
        <fullName evidence="12">Excinuclease ABC subunit A domain protein</fullName>
        <ecNumber evidence="12">3.1.25.-</ecNumber>
    </submittedName>
</protein>
<sequence length="100" mass="11275">MPILNKHEKHNISVIVDQLVIDNTARSKITSSLESALQLSDGIIYAKKTATSMQNNNAQCTFQNQDVIVLSEKYSCPVSGFQLPKIEPRMFSFKQSIWCL</sequence>
<keyword evidence="12" id="KW-0378">Hydrolase</keyword>
<keyword evidence="3" id="KW-0677">Repeat</keyword>
<keyword evidence="8" id="KW-0267">Excision nuclease</keyword>
<name>A0A0F3MBG5_ORITS</name>
<dbReference type="AlphaFoldDB" id="A0A0F3MBG5"/>
<evidence type="ECO:0000256" key="4">
    <source>
        <dbReference type="ARBA" id="ARBA00022741"/>
    </source>
</evidence>
<organism evidence="12 13">
    <name type="scientific">Orientia tsutsugamushi str. Gilliam</name>
    <dbReference type="NCBI Taxonomy" id="1359184"/>
    <lineage>
        <taxon>Bacteria</taxon>
        <taxon>Pseudomonadati</taxon>
        <taxon>Pseudomonadota</taxon>
        <taxon>Alphaproteobacteria</taxon>
        <taxon>Rickettsiales</taxon>
        <taxon>Rickettsiaceae</taxon>
        <taxon>Rickettsieae</taxon>
        <taxon>Orientia</taxon>
    </lineage>
</organism>
<dbReference type="PANTHER" id="PTHR43152">
    <property type="entry name" value="UVRABC SYSTEM PROTEIN A"/>
    <property type="match status" value="1"/>
</dbReference>
<keyword evidence="5" id="KW-0227">DNA damage</keyword>
<dbReference type="Pfam" id="PF17760">
    <property type="entry name" value="UvrA_inter"/>
    <property type="match status" value="1"/>
</dbReference>
<dbReference type="GO" id="GO:0005524">
    <property type="term" value="F:ATP binding"/>
    <property type="evidence" value="ECO:0007669"/>
    <property type="project" value="UniProtKB-KW"/>
</dbReference>
<dbReference type="GO" id="GO:0016787">
    <property type="term" value="F:hydrolase activity"/>
    <property type="evidence" value="ECO:0007669"/>
    <property type="project" value="UniProtKB-KW"/>
</dbReference>
<keyword evidence="9" id="KW-0238">DNA-binding</keyword>
<evidence type="ECO:0000256" key="6">
    <source>
        <dbReference type="ARBA" id="ARBA00022769"/>
    </source>
</evidence>
<dbReference type="GO" id="GO:0006281">
    <property type="term" value="P:DNA repair"/>
    <property type="evidence" value="ECO:0007669"/>
    <property type="project" value="UniProtKB-KW"/>
</dbReference>
<keyword evidence="7" id="KW-0067">ATP-binding</keyword>
<evidence type="ECO:0000313" key="12">
    <source>
        <dbReference type="EMBL" id="KJV53103.1"/>
    </source>
</evidence>
<feature type="domain" description="UvrA interaction" evidence="11">
    <location>
        <begin position="2"/>
        <end position="47"/>
    </location>
</feature>
<dbReference type="GO" id="GO:0004518">
    <property type="term" value="F:nuclease activity"/>
    <property type="evidence" value="ECO:0007669"/>
    <property type="project" value="UniProtKB-KW"/>
</dbReference>
<dbReference type="InterPro" id="IPR013815">
    <property type="entry name" value="ATP_grasp_subdomain_1"/>
</dbReference>
<gene>
    <name evidence="12" type="ORF">OTSGILL_0988</name>
</gene>
<evidence type="ECO:0000259" key="11">
    <source>
        <dbReference type="Pfam" id="PF17760"/>
    </source>
</evidence>
<proteinExistence type="predicted"/>
<accession>A0A0F3MBG5</accession>
<comment type="subcellular location">
    <subcellularLocation>
        <location evidence="1">Cytoplasm</location>
    </subcellularLocation>
</comment>
<dbReference type="PATRIC" id="fig|1359184.3.peg.232"/>
<comment type="caution">
    <text evidence="12">The sequence shown here is derived from an EMBL/GenBank/DDBJ whole genome shotgun (WGS) entry which is preliminary data.</text>
</comment>
<evidence type="ECO:0000256" key="10">
    <source>
        <dbReference type="ARBA" id="ARBA00023204"/>
    </source>
</evidence>
<evidence type="ECO:0000256" key="2">
    <source>
        <dbReference type="ARBA" id="ARBA00022490"/>
    </source>
</evidence>
<evidence type="ECO:0000313" key="13">
    <source>
        <dbReference type="Proteomes" id="UP000033769"/>
    </source>
</evidence>
<dbReference type="InterPro" id="IPR041102">
    <property type="entry name" value="UvrA_inter"/>
</dbReference>
<evidence type="ECO:0000256" key="5">
    <source>
        <dbReference type="ARBA" id="ARBA00022763"/>
    </source>
</evidence>
<evidence type="ECO:0000256" key="9">
    <source>
        <dbReference type="ARBA" id="ARBA00023125"/>
    </source>
</evidence>
<dbReference type="Proteomes" id="UP000033769">
    <property type="component" value="Unassembled WGS sequence"/>
</dbReference>
<dbReference type="GO" id="GO:0005737">
    <property type="term" value="C:cytoplasm"/>
    <property type="evidence" value="ECO:0007669"/>
    <property type="project" value="UniProtKB-SubCell"/>
</dbReference>
<evidence type="ECO:0000256" key="8">
    <source>
        <dbReference type="ARBA" id="ARBA00022881"/>
    </source>
</evidence>
<evidence type="ECO:0000256" key="1">
    <source>
        <dbReference type="ARBA" id="ARBA00004496"/>
    </source>
</evidence>
<keyword evidence="10" id="KW-0234">DNA repair</keyword>
<evidence type="ECO:0000256" key="3">
    <source>
        <dbReference type="ARBA" id="ARBA00022737"/>
    </source>
</evidence>
<keyword evidence="6" id="KW-0228">DNA excision</keyword>
<dbReference type="PANTHER" id="PTHR43152:SF3">
    <property type="entry name" value="UVRABC SYSTEM PROTEIN A"/>
    <property type="match status" value="1"/>
</dbReference>
<dbReference type="EMBL" id="LANO01000012">
    <property type="protein sequence ID" value="KJV53103.1"/>
    <property type="molecule type" value="Genomic_DNA"/>
</dbReference>
<reference evidence="12 13" key="1">
    <citation type="submission" date="2015-02" db="EMBL/GenBank/DDBJ databases">
        <title>Genome Sequencing of Rickettsiales.</title>
        <authorList>
            <person name="Daugherty S.C."/>
            <person name="Su Q."/>
            <person name="Abolude K."/>
            <person name="Beier-Sexton M."/>
            <person name="Carlyon J.A."/>
            <person name="Carter R."/>
            <person name="Day N.P."/>
            <person name="Dumler S.J."/>
            <person name="Dyachenko V."/>
            <person name="Godinez A."/>
            <person name="Kurtti T.J."/>
            <person name="Lichay M."/>
            <person name="Mullins K.E."/>
            <person name="Ott S."/>
            <person name="Pappas-Brown V."/>
            <person name="Paris D.H."/>
            <person name="Patel P."/>
            <person name="Richards A.L."/>
            <person name="Sadzewicz L."/>
            <person name="Sears K."/>
            <person name="Seidman D."/>
            <person name="Sengamalay N."/>
            <person name="Stenos J."/>
            <person name="Tallon L.J."/>
            <person name="Vincent G."/>
            <person name="Fraser C.M."/>
            <person name="Munderloh U."/>
            <person name="Dunning-Hotopp J.C."/>
        </authorList>
    </citation>
    <scope>NUCLEOTIDE SEQUENCE [LARGE SCALE GENOMIC DNA]</scope>
    <source>
        <strain evidence="12 13">Gilliam</strain>
    </source>
</reference>
<keyword evidence="2" id="KW-0963">Cytoplasm</keyword>
<dbReference type="GO" id="GO:0003677">
    <property type="term" value="F:DNA binding"/>
    <property type="evidence" value="ECO:0007669"/>
    <property type="project" value="UniProtKB-KW"/>
</dbReference>
<evidence type="ECO:0000256" key="7">
    <source>
        <dbReference type="ARBA" id="ARBA00022840"/>
    </source>
</evidence>
<keyword evidence="4" id="KW-0547">Nucleotide-binding</keyword>
<dbReference type="Gene3D" id="3.30.1490.20">
    <property type="entry name" value="ATP-grasp fold, A domain"/>
    <property type="match status" value="1"/>
</dbReference>
<dbReference type="EC" id="3.1.25.-" evidence="12"/>